<keyword evidence="5 6" id="KW-0472">Membrane</keyword>
<gene>
    <name evidence="9" type="ORF">IDJ75_06830</name>
</gene>
<dbReference type="InterPro" id="IPR050250">
    <property type="entry name" value="Macrolide_Exporter_MacB"/>
</dbReference>
<dbReference type="InterPro" id="IPR025857">
    <property type="entry name" value="MacB_PCD"/>
</dbReference>
<keyword evidence="10" id="KW-1185">Reference proteome</keyword>
<dbReference type="EMBL" id="JACWMW010000001">
    <property type="protein sequence ID" value="MBD1384987.1"/>
    <property type="molecule type" value="Genomic_DNA"/>
</dbReference>
<protein>
    <submittedName>
        <fullName evidence="9">ABC transporter permease</fullName>
    </submittedName>
</protein>
<keyword evidence="4 6" id="KW-1133">Transmembrane helix</keyword>
<keyword evidence="2" id="KW-1003">Cell membrane</keyword>
<evidence type="ECO:0000256" key="2">
    <source>
        <dbReference type="ARBA" id="ARBA00022475"/>
    </source>
</evidence>
<dbReference type="RefSeq" id="WP_191174821.1">
    <property type="nucleotide sequence ID" value="NZ_JACWMW010000001.1"/>
</dbReference>
<evidence type="ECO:0000259" key="8">
    <source>
        <dbReference type="Pfam" id="PF12704"/>
    </source>
</evidence>
<evidence type="ECO:0000256" key="4">
    <source>
        <dbReference type="ARBA" id="ARBA00022989"/>
    </source>
</evidence>
<dbReference type="Proteomes" id="UP000618754">
    <property type="component" value="Unassembled WGS sequence"/>
</dbReference>
<dbReference type="PANTHER" id="PTHR30572:SF18">
    <property type="entry name" value="ABC-TYPE MACROLIDE FAMILY EXPORT SYSTEM PERMEASE COMPONENT 2"/>
    <property type="match status" value="1"/>
</dbReference>
<evidence type="ECO:0000313" key="9">
    <source>
        <dbReference type="EMBL" id="MBD1384987.1"/>
    </source>
</evidence>
<evidence type="ECO:0000313" key="10">
    <source>
        <dbReference type="Proteomes" id="UP000618754"/>
    </source>
</evidence>
<evidence type="ECO:0000256" key="3">
    <source>
        <dbReference type="ARBA" id="ARBA00022692"/>
    </source>
</evidence>
<evidence type="ECO:0000259" key="7">
    <source>
        <dbReference type="Pfam" id="PF02687"/>
    </source>
</evidence>
<organism evidence="9 10">
    <name type="scientific">Mucilaginibacter rigui</name>
    <dbReference type="NCBI Taxonomy" id="534635"/>
    <lineage>
        <taxon>Bacteria</taxon>
        <taxon>Pseudomonadati</taxon>
        <taxon>Bacteroidota</taxon>
        <taxon>Sphingobacteriia</taxon>
        <taxon>Sphingobacteriales</taxon>
        <taxon>Sphingobacteriaceae</taxon>
        <taxon>Mucilaginibacter</taxon>
    </lineage>
</organism>
<feature type="transmembrane region" description="Helical" evidence="6">
    <location>
        <begin position="286"/>
        <end position="303"/>
    </location>
</feature>
<reference evidence="9 10" key="1">
    <citation type="submission" date="2020-09" db="EMBL/GenBank/DDBJ databases">
        <title>Novel species of Mucilaginibacter isolated from a glacier on the Tibetan Plateau.</title>
        <authorList>
            <person name="Liu Q."/>
            <person name="Xin Y.-H."/>
        </authorList>
    </citation>
    <scope>NUCLEOTIDE SEQUENCE [LARGE SCALE GENOMIC DNA]</scope>
    <source>
        <strain evidence="9 10">CGMCC 1.13878</strain>
    </source>
</reference>
<feature type="transmembrane region" description="Helical" evidence="6">
    <location>
        <begin position="427"/>
        <end position="446"/>
    </location>
</feature>
<comment type="caution">
    <text evidence="9">The sequence shown here is derived from an EMBL/GenBank/DDBJ whole genome shotgun (WGS) entry which is preliminary data.</text>
</comment>
<feature type="transmembrane region" description="Helical" evidence="6">
    <location>
        <begin position="20"/>
        <end position="43"/>
    </location>
</feature>
<feature type="domain" description="ABC3 transporter permease C-terminal" evidence="7">
    <location>
        <begin position="289"/>
        <end position="406"/>
    </location>
</feature>
<feature type="transmembrane region" description="Helical" evidence="6">
    <location>
        <begin position="679"/>
        <end position="700"/>
    </location>
</feature>
<evidence type="ECO:0000256" key="1">
    <source>
        <dbReference type="ARBA" id="ARBA00004651"/>
    </source>
</evidence>
<dbReference type="PANTHER" id="PTHR30572">
    <property type="entry name" value="MEMBRANE COMPONENT OF TRANSPORTER-RELATED"/>
    <property type="match status" value="1"/>
</dbReference>
<evidence type="ECO:0000256" key="5">
    <source>
        <dbReference type="ARBA" id="ARBA00023136"/>
    </source>
</evidence>
<keyword evidence="3 6" id="KW-0812">Transmembrane</keyword>
<feature type="domain" description="ABC3 transporter permease C-terminal" evidence="7">
    <location>
        <begin position="679"/>
        <end position="791"/>
    </location>
</feature>
<feature type="transmembrane region" description="Helical" evidence="6">
    <location>
        <begin position="372"/>
        <end position="392"/>
    </location>
</feature>
<feature type="transmembrane region" description="Helical" evidence="6">
    <location>
        <begin position="728"/>
        <end position="747"/>
    </location>
</feature>
<name>A0ABR7X326_9SPHI</name>
<proteinExistence type="predicted"/>
<dbReference type="InterPro" id="IPR003838">
    <property type="entry name" value="ABC3_permease_C"/>
</dbReference>
<dbReference type="Pfam" id="PF02687">
    <property type="entry name" value="FtsX"/>
    <property type="match status" value="2"/>
</dbReference>
<accession>A0ABR7X326</accession>
<feature type="transmembrane region" description="Helical" evidence="6">
    <location>
        <begin position="762"/>
        <end position="780"/>
    </location>
</feature>
<dbReference type="Pfam" id="PF12704">
    <property type="entry name" value="MacB_PCD"/>
    <property type="match status" value="1"/>
</dbReference>
<evidence type="ECO:0000256" key="6">
    <source>
        <dbReference type="SAM" id="Phobius"/>
    </source>
</evidence>
<comment type="subcellular location">
    <subcellularLocation>
        <location evidence="1">Cell membrane</location>
        <topology evidence="1">Multi-pass membrane protein</topology>
    </subcellularLocation>
</comment>
<feature type="domain" description="MacB-like periplasmic core" evidence="8">
    <location>
        <begin position="21"/>
        <end position="239"/>
    </location>
</feature>
<feature type="transmembrane region" description="Helical" evidence="6">
    <location>
        <begin position="339"/>
        <end position="360"/>
    </location>
</feature>
<sequence length="799" mass="88129">MIKNYFKIAWRNITGNKLFATLNIAGLAIGMCVCITLFASISYELSFDRMYKNSKNMYRVNMQTSEQYNYKVWAQVPNSVGPALLQSIPQIKAATRLIKHDFGASVSIKTDDKNFTEKGLYLADSAVFGMFDINFIEGNARTAFAQPKSIVLSRAAKERLYGKETAYGKLIYINNRDTLHVSGVYDNLPANSTIDCDMIYNIMDSWMGKDVYWSNASYETYCLLQPGANMAQVQAQASALIDKNTKKDNKFFTNFIFQPLADIHLYSADIRAGYSSRMGSISTVKALTFLSLLVLLIACINYMNLATARSQKRAKGVGVNKVLGANTRNLLALFYAETALLSFIAIVLGYALAFAAQPLFQNITGIELKPEAFVAAPILLSLISTWLFVTLIAGSYPAFSMSSISPLVLMNKLKLKHSVADFIRRSLVVFQFASSIILIIAVTVILQQIHYIRNKDLGYNPNGVVAINIKAAQNKQQLTAFMNDLRGITGVESFSAVQSIPGDVESGRSIRKSSTDKDGMPVKTCRTDGSIVKTMGLKLLAGSSLPTTIAEGDTSCYVLLNEASMKYLGFKSPQDAIGKYIESEMSGRSIVSGVVKDFNYQSLKNEIGGYVYYAMNKAPEGLRTLLVRYNAKDLPQFVGQLQNTFKADMPNSSFDYEFLDNHVQNLYTSEQHMASTATVFSVLAIFVACLGLFGLAAFIAEQRTKEIGIRKVLGASVTGITKLLTGDFLKLVIISIIIASPIAWYVMNKWLMGFSYRINVNVWAFVIAGFTAILFALLTISSHAIKAAITNPVKSLRSE</sequence>